<gene>
    <name evidence="2" type="ORF">ACFQ4Y_04305</name>
</gene>
<dbReference type="PANTHER" id="PTHR35337:SF1">
    <property type="entry name" value="SLR1478 PROTEIN"/>
    <property type="match status" value="1"/>
</dbReference>
<dbReference type="RefSeq" id="WP_380163162.1">
    <property type="nucleotide sequence ID" value="NZ_JBHTNU010000003.1"/>
</dbReference>
<keyword evidence="3" id="KW-1185">Reference proteome</keyword>
<dbReference type="PANTHER" id="PTHR35337">
    <property type="entry name" value="SLR1478 PROTEIN"/>
    <property type="match status" value="1"/>
</dbReference>
<sequence>MSRSSAYRLPYFIRKHQPDWDRLEELIRIFRSRQARRKELNELGHTYRRVTSHLAYAQTYFPDHTVTDYLNGLAAQAHEAIYATQGKGDLREGLRFFTRRFPALFHERIPFFLVALLLFVAGAGLAFGFTWLNPAYAAAFLPQGVDINPHALQSSEQWNHAIASSTIMTNNIQVAFLCFALGALLGVGTLWVLFSNGLLIGAIAALFHRAGEAYAFWAFIWPHGVIELTAIFIAGAAGMSLAYAFWVPGERTRMEAFKGEGKVTVQLILGVIPMFIVAALIEGFITPAPWPHWSKYLVALITLLILFIYFGRPAWLLHRQQPQASATNEAAPFNCT</sequence>
<keyword evidence="1" id="KW-1133">Transmembrane helix</keyword>
<feature type="transmembrane region" description="Helical" evidence="1">
    <location>
        <begin position="109"/>
        <end position="132"/>
    </location>
</feature>
<comment type="caution">
    <text evidence="2">The sequence shown here is derived from an EMBL/GenBank/DDBJ whole genome shotgun (WGS) entry which is preliminary data.</text>
</comment>
<reference evidence="3" key="1">
    <citation type="journal article" date="2019" name="Int. J. Syst. Evol. Microbiol.">
        <title>The Global Catalogue of Microorganisms (GCM) 10K type strain sequencing project: providing services to taxonomists for standard genome sequencing and annotation.</title>
        <authorList>
            <consortium name="The Broad Institute Genomics Platform"/>
            <consortium name="The Broad Institute Genome Sequencing Center for Infectious Disease"/>
            <person name="Wu L."/>
            <person name="Ma J."/>
        </authorList>
    </citation>
    <scope>NUCLEOTIDE SEQUENCE [LARGE SCALE GENOMIC DNA]</scope>
    <source>
        <strain evidence="3">S1</strain>
    </source>
</reference>
<dbReference type="Proteomes" id="UP001597282">
    <property type="component" value="Unassembled WGS sequence"/>
</dbReference>
<evidence type="ECO:0000313" key="2">
    <source>
        <dbReference type="EMBL" id="MFD1426154.1"/>
    </source>
</evidence>
<evidence type="ECO:0000313" key="3">
    <source>
        <dbReference type="Proteomes" id="UP001597282"/>
    </source>
</evidence>
<evidence type="ECO:0000256" key="1">
    <source>
        <dbReference type="SAM" id="Phobius"/>
    </source>
</evidence>
<feature type="transmembrane region" description="Helical" evidence="1">
    <location>
        <begin position="174"/>
        <end position="193"/>
    </location>
</feature>
<name>A0ABW4C7R6_9BACL</name>
<proteinExistence type="predicted"/>
<keyword evidence="1" id="KW-0472">Membrane</keyword>
<accession>A0ABW4C7R6</accession>
<organism evidence="2 3">
    <name type="scientific">Kroppenstedtia sanguinis</name>
    <dbReference type="NCBI Taxonomy" id="1380684"/>
    <lineage>
        <taxon>Bacteria</taxon>
        <taxon>Bacillati</taxon>
        <taxon>Bacillota</taxon>
        <taxon>Bacilli</taxon>
        <taxon>Bacillales</taxon>
        <taxon>Thermoactinomycetaceae</taxon>
        <taxon>Kroppenstedtia</taxon>
    </lineage>
</organism>
<feature type="transmembrane region" description="Helical" evidence="1">
    <location>
        <begin position="267"/>
        <end position="287"/>
    </location>
</feature>
<dbReference type="Pfam" id="PF01944">
    <property type="entry name" value="SpoIIM"/>
    <property type="match status" value="1"/>
</dbReference>
<protein>
    <submittedName>
        <fullName evidence="2">Stage II sporulation protein M</fullName>
    </submittedName>
</protein>
<feature type="transmembrane region" description="Helical" evidence="1">
    <location>
        <begin position="226"/>
        <end position="246"/>
    </location>
</feature>
<dbReference type="InterPro" id="IPR002798">
    <property type="entry name" value="SpoIIM-like"/>
</dbReference>
<feature type="transmembrane region" description="Helical" evidence="1">
    <location>
        <begin position="293"/>
        <end position="311"/>
    </location>
</feature>
<feature type="transmembrane region" description="Helical" evidence="1">
    <location>
        <begin position="198"/>
        <end position="220"/>
    </location>
</feature>
<keyword evidence="1" id="KW-0812">Transmembrane</keyword>
<dbReference type="EMBL" id="JBHTNU010000003">
    <property type="protein sequence ID" value="MFD1426154.1"/>
    <property type="molecule type" value="Genomic_DNA"/>
</dbReference>